<proteinExistence type="predicted"/>
<keyword evidence="1" id="KW-0472">Membrane</keyword>
<accession>A0AB39AJW8</accession>
<feature type="transmembrane region" description="Helical" evidence="1">
    <location>
        <begin position="5"/>
        <end position="22"/>
    </location>
</feature>
<evidence type="ECO:0000256" key="1">
    <source>
        <dbReference type="SAM" id="Phobius"/>
    </source>
</evidence>
<organism evidence="2">
    <name type="scientific">Vibrio phage P018-4</name>
    <dbReference type="NCBI Taxonomy" id="3229728"/>
    <lineage>
        <taxon>Viruses</taxon>
        <taxon>Duplodnaviria</taxon>
        <taxon>Heunggongvirae</taxon>
        <taxon>Uroviricota</taxon>
        <taxon>Caudoviricetes</taxon>
    </lineage>
</organism>
<reference evidence="2" key="1">
    <citation type="submission" date="2024-06" db="EMBL/GenBank/DDBJ databases">
        <authorList>
            <person name="Yang R."/>
        </authorList>
    </citation>
    <scope>NUCLEOTIDE SEQUENCE</scope>
</reference>
<name>A0AB39AJW8_9CAUD</name>
<evidence type="ECO:0000313" key="2">
    <source>
        <dbReference type="EMBL" id="XDG30945.1"/>
    </source>
</evidence>
<feature type="transmembrane region" description="Helical" evidence="1">
    <location>
        <begin position="28"/>
        <end position="47"/>
    </location>
</feature>
<dbReference type="EMBL" id="PP934186">
    <property type="protein sequence ID" value="XDG30945.1"/>
    <property type="molecule type" value="Genomic_DNA"/>
</dbReference>
<keyword evidence="1" id="KW-1133">Transmembrane helix</keyword>
<sequence>MISIFVWISTILYGFLTINWRSDDLLNGIVKFLLFALTILGVIILYHNNGFTGIEYKP</sequence>
<protein>
    <submittedName>
        <fullName evidence="2">Uncharacterized protein</fullName>
    </submittedName>
</protein>
<keyword evidence="1" id="KW-0812">Transmembrane</keyword>